<dbReference type="GO" id="GO:0008236">
    <property type="term" value="F:serine-type peptidase activity"/>
    <property type="evidence" value="ECO:0007669"/>
    <property type="project" value="InterPro"/>
</dbReference>
<dbReference type="InterPro" id="IPR050585">
    <property type="entry name" value="Xaa-Pro_dipeptidyl-ppase/CocE"/>
</dbReference>
<protein>
    <submittedName>
        <fullName evidence="2">Alpha/Beta hydrolase fold</fullName>
    </submittedName>
</protein>
<dbReference type="PANTHER" id="PTHR43056:SF5">
    <property type="entry name" value="PEPTIDASE S9 PROLYL OLIGOPEPTIDASE CATALYTIC DOMAIN-CONTAINING PROTEIN"/>
    <property type="match status" value="1"/>
</dbReference>
<proteinExistence type="predicted"/>
<dbReference type="Pfam" id="PF00326">
    <property type="entry name" value="Peptidase_S9"/>
    <property type="match status" value="1"/>
</dbReference>
<dbReference type="AlphaFoldDB" id="A0A4D6KNT0"/>
<reference evidence="2 3" key="1">
    <citation type="submission" date="2019-04" db="EMBL/GenBank/DDBJ databases">
        <title>An improved genome assembly and genetic linkage map for asparagus bean, Vigna unguiculata ssp. sesquipedialis.</title>
        <authorList>
            <person name="Xia Q."/>
            <person name="Zhang R."/>
            <person name="Dong Y."/>
        </authorList>
    </citation>
    <scope>NUCLEOTIDE SEQUENCE [LARGE SCALE GENOMIC DNA]</scope>
    <source>
        <tissue evidence="2">Leaf</tissue>
    </source>
</reference>
<name>A0A4D6KNT0_VIGUN</name>
<accession>A0A4D6KNT0</accession>
<evidence type="ECO:0000313" key="3">
    <source>
        <dbReference type="Proteomes" id="UP000501690"/>
    </source>
</evidence>
<evidence type="ECO:0000259" key="1">
    <source>
        <dbReference type="Pfam" id="PF00326"/>
    </source>
</evidence>
<organism evidence="2 3">
    <name type="scientific">Vigna unguiculata</name>
    <name type="common">Cowpea</name>
    <dbReference type="NCBI Taxonomy" id="3917"/>
    <lineage>
        <taxon>Eukaryota</taxon>
        <taxon>Viridiplantae</taxon>
        <taxon>Streptophyta</taxon>
        <taxon>Embryophyta</taxon>
        <taxon>Tracheophyta</taxon>
        <taxon>Spermatophyta</taxon>
        <taxon>Magnoliopsida</taxon>
        <taxon>eudicotyledons</taxon>
        <taxon>Gunneridae</taxon>
        <taxon>Pentapetalae</taxon>
        <taxon>rosids</taxon>
        <taxon>fabids</taxon>
        <taxon>Fabales</taxon>
        <taxon>Fabaceae</taxon>
        <taxon>Papilionoideae</taxon>
        <taxon>50 kb inversion clade</taxon>
        <taxon>NPAAA clade</taxon>
        <taxon>indigoferoid/millettioid clade</taxon>
        <taxon>Phaseoleae</taxon>
        <taxon>Vigna</taxon>
    </lineage>
</organism>
<dbReference type="InterPro" id="IPR029058">
    <property type="entry name" value="AB_hydrolase_fold"/>
</dbReference>
<keyword evidence="2" id="KW-0378">Hydrolase</keyword>
<dbReference type="InterPro" id="IPR001375">
    <property type="entry name" value="Peptidase_S9_cat"/>
</dbReference>
<gene>
    <name evidence="2" type="ORF">DEO72_LG1g1962</name>
</gene>
<keyword evidence="3" id="KW-1185">Reference proteome</keyword>
<dbReference type="EMBL" id="CP039345">
    <property type="protein sequence ID" value="QCD78330.1"/>
    <property type="molecule type" value="Genomic_DNA"/>
</dbReference>
<dbReference type="Gene3D" id="3.40.50.1820">
    <property type="entry name" value="alpha/beta hydrolase"/>
    <property type="match status" value="1"/>
</dbReference>
<sequence>MATLAIAVLTLTRTSSSSSSSSNFFSRTFNHFTTKFVSFKTPHQRRRFFCCNSKRGIASSPVTTPSISERMTAPYGSWKSPITTDVVSGAAKRLGGTAVDARGRLVWLESRPAESGRGVLVVEAENLEGEAVDITPKEFGVRTLAQEYGGGAFTVSGDAVFFANYKDQRLYKQSISSLDVPPIPLTPDYGSPVVSYADGIYDGRFNRFVTVMEDRRESTQNPSTTIVSVALGSKNVQEPQVLVSGSDFYAFPRLDPKSERIAWIQWSHPYMPWDKSELWVGYISEKGEIYKQVCVAGNDPALVESPTEPKWSSDGELFFITDRGNGFWNLHKWIESENKVLPVYSLEAEFARPLWVFGMNSYEFLQSHTQKNLIACSYRQQGKSYLGIIDDVPGSKLTLLDIPFTDIENITSGNDCLYVEGASAVHPSSVAKVTLDNDKSKVVNFYVIWSSSPDSLKYSPYFSKPELIEFPTEVPGQNAYAYFYKPSNPDFQASAEEKPPLLLKSHGGPTAEARGILNLSIQYWTSRGWAFVDVNYGGSTGYGREFRERLLGRWGIVDVNDCCSCTTYLVFLGKVDGDRLCITGGSAGGYTTLAALAFRETFKAGASLYGVADVNMLRAETHKFESHYIDRLGGGEKGCYERSPINHVDKFSCPIILFQGLEDKVVPPEQARKIYQALKEKGVPVALVEYEGEQHGFRKAENIKFTLEQQMVFFARLVGHFNVADDITPIKIDNFDR</sequence>
<dbReference type="SUPFAM" id="SSF53474">
    <property type="entry name" value="alpha/beta-Hydrolases"/>
    <property type="match status" value="1"/>
</dbReference>
<dbReference type="SUPFAM" id="SSF69322">
    <property type="entry name" value="Tricorn protease domain 2"/>
    <property type="match status" value="1"/>
</dbReference>
<feature type="domain" description="Peptidase S9 prolyl oligopeptidase catalytic" evidence="1">
    <location>
        <begin position="520"/>
        <end position="719"/>
    </location>
</feature>
<evidence type="ECO:0000313" key="2">
    <source>
        <dbReference type="EMBL" id="QCD78330.1"/>
    </source>
</evidence>
<dbReference type="Proteomes" id="UP000501690">
    <property type="component" value="Linkage Group LG1"/>
</dbReference>
<dbReference type="PANTHER" id="PTHR43056">
    <property type="entry name" value="PEPTIDASE S9 PROLYL OLIGOPEPTIDASE"/>
    <property type="match status" value="1"/>
</dbReference>
<dbReference type="GO" id="GO:0006508">
    <property type="term" value="P:proteolysis"/>
    <property type="evidence" value="ECO:0007669"/>
    <property type="project" value="InterPro"/>
</dbReference>